<reference evidence="2 3" key="1">
    <citation type="journal article" date="2016" name="Nat. Commun.">
        <title>Thousands of microbial genomes shed light on interconnected biogeochemical processes in an aquifer system.</title>
        <authorList>
            <person name="Anantharaman K."/>
            <person name="Brown C.T."/>
            <person name="Hug L.A."/>
            <person name="Sharon I."/>
            <person name="Castelle C.J."/>
            <person name="Probst A.J."/>
            <person name="Thomas B.C."/>
            <person name="Singh A."/>
            <person name="Wilkins M.J."/>
            <person name="Karaoz U."/>
            <person name="Brodie E.L."/>
            <person name="Williams K.H."/>
            <person name="Hubbard S.S."/>
            <person name="Banfield J.F."/>
        </authorList>
    </citation>
    <scope>NUCLEOTIDE SEQUENCE [LARGE SCALE GENOMIC DNA]</scope>
</reference>
<dbReference type="Gene3D" id="3.90.1300.10">
    <property type="entry name" value="Amidase signature (AS) domain"/>
    <property type="match status" value="1"/>
</dbReference>
<organism evidence="2 3">
    <name type="scientific">Candidatus Muproteobacteria bacterium RBG_16_65_34</name>
    <dbReference type="NCBI Taxonomy" id="1817760"/>
    <lineage>
        <taxon>Bacteria</taxon>
        <taxon>Pseudomonadati</taxon>
        <taxon>Pseudomonadota</taxon>
        <taxon>Candidatus Muproteobacteria</taxon>
    </lineage>
</organism>
<evidence type="ECO:0000313" key="2">
    <source>
        <dbReference type="EMBL" id="OGI45403.1"/>
    </source>
</evidence>
<gene>
    <name evidence="2" type="ORF">A2151_08445</name>
</gene>
<proteinExistence type="predicted"/>
<feature type="domain" description="Amidase" evidence="1">
    <location>
        <begin position="1"/>
        <end position="343"/>
    </location>
</feature>
<dbReference type="GO" id="GO:0003824">
    <property type="term" value="F:catalytic activity"/>
    <property type="evidence" value="ECO:0007669"/>
    <property type="project" value="InterPro"/>
</dbReference>
<dbReference type="InterPro" id="IPR023631">
    <property type="entry name" value="Amidase_dom"/>
</dbReference>
<dbReference type="SUPFAM" id="SSF75304">
    <property type="entry name" value="Amidase signature (AS) enzymes"/>
    <property type="match status" value="1"/>
</dbReference>
<dbReference type="InterPro" id="IPR000120">
    <property type="entry name" value="Amidase"/>
</dbReference>
<sequence>MGSPVFDGYVPRRSAAVVRRLEAAGAFVLGKTVTAELAYFHPGPTRNPWNAAHTPGGSSMGSAAAVAAGMTPAALGTQTNGSVIRPAAFCGCVGFKPSEGLVARSGIQPFSPTLDQVGVFARTVADAALVAAALLGRDPEDPSSVEPQAALAEGLRALRPLARAPRLAAVRSPVWPLAEAAQQALFERNLGALRRAGAAVEEIELGAGFARAHEMLRRIMYVEGARTLTALQERHRDRLSATLNRLIDGGRQIAESDYREALACRATLQGELQSLLASCDAIVTPPARGEAPATLAHTGDPAFCTIWTLCGAPAVTIPTGLGPHRLPLGLQIVGNRRDDVRMLQVARWCAEAIGFDTGFPE</sequence>
<dbReference type="PANTHER" id="PTHR11895:SF151">
    <property type="entry name" value="GLUTAMYL-TRNA(GLN) AMIDOTRANSFERASE SUBUNIT A"/>
    <property type="match status" value="1"/>
</dbReference>
<dbReference type="Pfam" id="PF01425">
    <property type="entry name" value="Amidase"/>
    <property type="match status" value="1"/>
</dbReference>
<accession>A0A1F6TJU0</accession>
<dbReference type="InterPro" id="IPR036928">
    <property type="entry name" value="AS_sf"/>
</dbReference>
<evidence type="ECO:0000313" key="3">
    <source>
        <dbReference type="Proteomes" id="UP000178885"/>
    </source>
</evidence>
<dbReference type="AlphaFoldDB" id="A0A1F6TJU0"/>
<dbReference type="EMBL" id="MFSU01000107">
    <property type="protein sequence ID" value="OGI45403.1"/>
    <property type="molecule type" value="Genomic_DNA"/>
</dbReference>
<comment type="caution">
    <text evidence="2">The sequence shown here is derived from an EMBL/GenBank/DDBJ whole genome shotgun (WGS) entry which is preliminary data.</text>
</comment>
<name>A0A1F6TJU0_9PROT</name>
<protein>
    <recommendedName>
        <fullName evidence="1">Amidase domain-containing protein</fullName>
    </recommendedName>
</protein>
<dbReference type="PANTHER" id="PTHR11895">
    <property type="entry name" value="TRANSAMIDASE"/>
    <property type="match status" value="1"/>
</dbReference>
<dbReference type="STRING" id="1817760.A2151_08445"/>
<evidence type="ECO:0000259" key="1">
    <source>
        <dbReference type="Pfam" id="PF01425"/>
    </source>
</evidence>
<dbReference type="Proteomes" id="UP000178885">
    <property type="component" value="Unassembled WGS sequence"/>
</dbReference>